<name>A0A1S3IRD5_LINAN</name>
<evidence type="ECO:0000259" key="11">
    <source>
        <dbReference type="PROSITE" id="PS50802"/>
    </source>
</evidence>
<accession>A0A1S3IRD5</accession>
<dbReference type="SUPFAM" id="SSF54236">
    <property type="entry name" value="Ubiquitin-like"/>
    <property type="match status" value="1"/>
</dbReference>
<dbReference type="FunCoup" id="A0A1S3IRD5">
    <property type="interactions" value="1348"/>
</dbReference>
<keyword evidence="9" id="KW-0963">Cytoplasm</keyword>
<dbReference type="InParanoid" id="A0A1S3IRD5"/>
<dbReference type="PROSITE" id="PS50802">
    <property type="entry name" value="OTU"/>
    <property type="match status" value="1"/>
</dbReference>
<evidence type="ECO:0000256" key="3">
    <source>
        <dbReference type="ARBA" id="ARBA00022723"/>
    </source>
</evidence>
<protein>
    <recommendedName>
        <fullName evidence="9">Ubiquitin thioesterase OTU</fullName>
        <ecNumber evidence="9">3.4.19.12</ecNumber>
    </recommendedName>
</protein>
<keyword evidence="5 9" id="KW-0833">Ubl conjugation pathway</keyword>
<dbReference type="Pfam" id="PF02338">
    <property type="entry name" value="OTU"/>
    <property type="match status" value="1"/>
</dbReference>
<evidence type="ECO:0000313" key="13">
    <source>
        <dbReference type="RefSeq" id="XP_013400633.1"/>
    </source>
</evidence>
<dbReference type="OMA" id="TRCILVY"/>
<dbReference type="CDD" id="cd22745">
    <property type="entry name" value="OTU_OTU1"/>
    <property type="match status" value="1"/>
</dbReference>
<dbReference type="InterPro" id="IPR003323">
    <property type="entry name" value="OTU_dom"/>
</dbReference>
<dbReference type="FunFam" id="3.10.20.90:FF:000096">
    <property type="entry name" value="Ubiquitin thioesterase OTU1"/>
    <property type="match status" value="1"/>
</dbReference>
<dbReference type="PROSITE" id="PS50053">
    <property type="entry name" value="UBIQUITIN_2"/>
    <property type="match status" value="1"/>
</dbReference>
<dbReference type="KEGG" id="lak:106166566"/>
<keyword evidence="2" id="KW-0645">Protease</keyword>
<comment type="function">
    <text evidence="9">Hydrolase that can remove conjugated ubiquitin from proteins and may therefore play an important regulatory role at the level of protein turnover by preventing degradation.</text>
</comment>
<evidence type="ECO:0000256" key="6">
    <source>
        <dbReference type="ARBA" id="ARBA00022801"/>
    </source>
</evidence>
<dbReference type="InterPro" id="IPR038765">
    <property type="entry name" value="Papain-like_cys_pep_sf"/>
</dbReference>
<keyword evidence="12" id="KW-1185">Reference proteome</keyword>
<dbReference type="PANTHER" id="PTHR13312">
    <property type="entry name" value="HIV-INDUCED PROTEIN-7-LIKE PROTEASE"/>
    <property type="match status" value="1"/>
</dbReference>
<dbReference type="OrthoDB" id="65596at2759"/>
<keyword evidence="7 9" id="KW-0788">Thiol protease</keyword>
<sequence length="306" mass="33847">MASKISLRCKSQKGQAILQGLTSESTVQQLKAKLAEASGIQAAHLKIRSGFPPKLIPLDHNAQNLSDLPIKSGDTLIVEEDTAAKVAREDKFLNNFQAQMQQNMGILMRKVVPADNSCLFTSVAFVLHDGNPEPKSAPFMRQKIAKAVSDDPVTYNEAFLGRKNDSYCAYILSDDTWGGAIELSIFSKLLQLEIDVVDTQTGRIDRFGEDKFYRTRVLLIYDGTHYDPLMMESIDASQPPQTRFPITNDVVLSQAMEIAAEAKASRNYTDTSKFTLKCSACEIGLVGQNEATEHAQLTGHTNFCEY</sequence>
<dbReference type="GO" id="GO:0016579">
    <property type="term" value="P:protein deubiquitination"/>
    <property type="evidence" value="ECO:0007669"/>
    <property type="project" value="TreeGrafter"/>
</dbReference>
<keyword evidence="3" id="KW-0479">Metal-binding</keyword>
<dbReference type="InterPro" id="IPR057766">
    <property type="entry name" value="Znf-C2H2_OTU1-like_C"/>
</dbReference>
<dbReference type="EC" id="3.4.19.12" evidence="9"/>
<evidence type="ECO:0000256" key="9">
    <source>
        <dbReference type="RuleBase" id="RU367104"/>
    </source>
</evidence>
<dbReference type="STRING" id="7574.A0A1S3IRD5"/>
<organism evidence="12 13">
    <name type="scientific">Lingula anatina</name>
    <name type="common">Brachiopod</name>
    <name type="synonym">Lingula unguis</name>
    <dbReference type="NCBI Taxonomy" id="7574"/>
    <lineage>
        <taxon>Eukaryota</taxon>
        <taxon>Metazoa</taxon>
        <taxon>Spiralia</taxon>
        <taxon>Lophotrochozoa</taxon>
        <taxon>Brachiopoda</taxon>
        <taxon>Linguliformea</taxon>
        <taxon>Lingulata</taxon>
        <taxon>Lingulida</taxon>
        <taxon>Linguloidea</taxon>
        <taxon>Lingulidae</taxon>
        <taxon>Lingula</taxon>
    </lineage>
</organism>
<dbReference type="GO" id="GO:0004843">
    <property type="term" value="F:cysteine-type deubiquitinase activity"/>
    <property type="evidence" value="ECO:0007669"/>
    <property type="project" value="UniProtKB-UniRule"/>
</dbReference>
<dbReference type="InterPro" id="IPR048857">
    <property type="entry name" value="OTU1_Ubl"/>
</dbReference>
<reference evidence="13" key="1">
    <citation type="submission" date="2025-08" db="UniProtKB">
        <authorList>
            <consortium name="RefSeq"/>
        </authorList>
    </citation>
    <scope>IDENTIFICATION</scope>
    <source>
        <tissue evidence="13">Gonads</tissue>
    </source>
</reference>
<dbReference type="GO" id="GO:0036503">
    <property type="term" value="P:ERAD pathway"/>
    <property type="evidence" value="ECO:0007669"/>
    <property type="project" value="TreeGrafter"/>
</dbReference>
<dbReference type="GO" id="GO:0005634">
    <property type="term" value="C:nucleus"/>
    <property type="evidence" value="ECO:0007669"/>
    <property type="project" value="TreeGrafter"/>
</dbReference>
<dbReference type="Gene3D" id="3.10.20.90">
    <property type="entry name" value="Phosphatidylinositol 3-kinase Catalytic Subunit, Chain A, domain 1"/>
    <property type="match status" value="1"/>
</dbReference>
<feature type="domain" description="Ubiquitin-like" evidence="10">
    <location>
        <begin position="5"/>
        <end position="78"/>
    </location>
</feature>
<dbReference type="SUPFAM" id="SSF54001">
    <property type="entry name" value="Cysteine proteinases"/>
    <property type="match status" value="1"/>
</dbReference>
<dbReference type="InterPro" id="IPR029071">
    <property type="entry name" value="Ubiquitin-like_domsf"/>
</dbReference>
<evidence type="ECO:0000256" key="7">
    <source>
        <dbReference type="ARBA" id="ARBA00022807"/>
    </source>
</evidence>
<comment type="subcellular location">
    <subcellularLocation>
        <location evidence="9">Cytoplasm</location>
    </subcellularLocation>
</comment>
<dbReference type="Pfam" id="PF24560">
    <property type="entry name" value="zf-C2H2_OTU1_C"/>
    <property type="match status" value="1"/>
</dbReference>
<keyword evidence="4" id="KW-0863">Zinc-finger</keyword>
<comment type="catalytic activity">
    <reaction evidence="1 9">
        <text>Thiol-dependent hydrolysis of ester, thioester, amide, peptide and isopeptide bonds formed by the C-terminal Gly of ubiquitin (a 76-residue protein attached to proteins as an intracellular targeting signal).</text>
        <dbReference type="EC" id="3.4.19.12"/>
    </reaction>
</comment>
<dbReference type="GO" id="GO:0005829">
    <property type="term" value="C:cytosol"/>
    <property type="evidence" value="ECO:0007669"/>
    <property type="project" value="TreeGrafter"/>
</dbReference>
<dbReference type="RefSeq" id="XP_013400633.1">
    <property type="nucleotide sequence ID" value="XM_013545179.1"/>
</dbReference>
<keyword evidence="8" id="KW-0862">Zinc</keyword>
<dbReference type="CDD" id="cd17059">
    <property type="entry name" value="Ubl_OTU1"/>
    <property type="match status" value="1"/>
</dbReference>
<dbReference type="GO" id="GO:0030968">
    <property type="term" value="P:endoplasmic reticulum unfolded protein response"/>
    <property type="evidence" value="ECO:0007669"/>
    <property type="project" value="TreeGrafter"/>
</dbReference>
<dbReference type="GO" id="GO:0008270">
    <property type="term" value="F:zinc ion binding"/>
    <property type="evidence" value="ECO:0007669"/>
    <property type="project" value="UniProtKB-KW"/>
</dbReference>
<dbReference type="Pfam" id="PF21403">
    <property type="entry name" value="OTU1_UBXL"/>
    <property type="match status" value="1"/>
</dbReference>
<keyword evidence="6 9" id="KW-0378">Hydrolase</keyword>
<evidence type="ECO:0000256" key="5">
    <source>
        <dbReference type="ARBA" id="ARBA00022786"/>
    </source>
</evidence>
<dbReference type="PANTHER" id="PTHR13312:SF0">
    <property type="entry name" value="UBIQUITIN THIOESTERASE OTU1"/>
    <property type="match status" value="1"/>
</dbReference>
<dbReference type="Proteomes" id="UP000085678">
    <property type="component" value="Unplaced"/>
</dbReference>
<dbReference type="AlphaFoldDB" id="A0A1S3IRD5"/>
<dbReference type="Gene3D" id="3.90.70.80">
    <property type="match status" value="1"/>
</dbReference>
<evidence type="ECO:0000256" key="2">
    <source>
        <dbReference type="ARBA" id="ARBA00022670"/>
    </source>
</evidence>
<dbReference type="InterPro" id="IPR000626">
    <property type="entry name" value="Ubiquitin-like_dom"/>
</dbReference>
<gene>
    <name evidence="13" type="primary">LOC106166566</name>
</gene>
<feature type="domain" description="OTU" evidence="11">
    <location>
        <begin position="107"/>
        <end position="232"/>
    </location>
</feature>
<dbReference type="GeneID" id="106166566"/>
<evidence type="ECO:0000256" key="8">
    <source>
        <dbReference type="ARBA" id="ARBA00022833"/>
    </source>
</evidence>
<evidence type="ECO:0000256" key="4">
    <source>
        <dbReference type="ARBA" id="ARBA00022771"/>
    </source>
</evidence>
<evidence type="ECO:0000256" key="1">
    <source>
        <dbReference type="ARBA" id="ARBA00000707"/>
    </source>
</evidence>
<proteinExistence type="predicted"/>
<evidence type="ECO:0000313" key="12">
    <source>
        <dbReference type="Proteomes" id="UP000085678"/>
    </source>
</evidence>
<evidence type="ECO:0000259" key="10">
    <source>
        <dbReference type="PROSITE" id="PS50053"/>
    </source>
</evidence>